<feature type="chain" id="PRO_5046314234" evidence="1">
    <location>
        <begin position="21"/>
        <end position="424"/>
    </location>
</feature>
<dbReference type="RefSeq" id="WP_309521607.1">
    <property type="nucleotide sequence ID" value="NZ_JAVIXS010000003.1"/>
</dbReference>
<reference evidence="2 3" key="1">
    <citation type="submission" date="2023-08" db="EMBL/GenBank/DDBJ databases">
        <authorList>
            <person name="Maltman C."/>
        </authorList>
    </citation>
    <scope>NUCLEOTIDE SEQUENCE [LARGE SCALE GENOMIC DNA]</scope>
    <source>
        <strain evidence="2 3">ES2</strain>
    </source>
</reference>
<dbReference type="Proteomes" id="UP001260959">
    <property type="component" value="Unassembled WGS sequence"/>
</dbReference>
<protein>
    <submittedName>
        <fullName evidence="2">Uncharacterized protein</fullName>
    </submittedName>
</protein>
<proteinExistence type="predicted"/>
<evidence type="ECO:0000256" key="1">
    <source>
        <dbReference type="SAM" id="SignalP"/>
    </source>
</evidence>
<accession>A0ABU1E0U3</accession>
<evidence type="ECO:0000313" key="3">
    <source>
        <dbReference type="Proteomes" id="UP001260959"/>
    </source>
</evidence>
<organism evidence="2 3">
    <name type="scientific">Chryseobacterium metallicongregator</name>
    <dbReference type="NCBI Taxonomy" id="3073042"/>
    <lineage>
        <taxon>Bacteria</taxon>
        <taxon>Pseudomonadati</taxon>
        <taxon>Bacteroidota</taxon>
        <taxon>Flavobacteriia</taxon>
        <taxon>Flavobacteriales</taxon>
        <taxon>Weeksellaceae</taxon>
        <taxon>Chryseobacterium group</taxon>
        <taxon>Chryseobacterium</taxon>
    </lineage>
</organism>
<gene>
    <name evidence="2" type="ORF">REB14_04355</name>
</gene>
<keyword evidence="3" id="KW-1185">Reference proteome</keyword>
<name>A0ABU1E0U3_9FLAO</name>
<feature type="signal peptide" evidence="1">
    <location>
        <begin position="1"/>
        <end position="20"/>
    </location>
</feature>
<dbReference type="EMBL" id="JAVIXS010000003">
    <property type="protein sequence ID" value="MDR4951414.1"/>
    <property type="molecule type" value="Genomic_DNA"/>
</dbReference>
<sequence>MMKKTIFRLCFLLTILSTLWCCRNEEFSTEDSSQQRSYNSSARFASKSFWKEDEVYINKVQQVFMKVANMEHVKNRYGDLYWDYAMTFGQFGESYLLVPIVKDNRVVLLMEAVREGNKVYFFEKEDKGKIDFFHAVIFSKITDYGEKTDSQNSTSSRNTPVFQCSTRWITIGCTDKEPNCIPYTTSETICKWIPGTTPKTFDPIGMDDGGGSGYEYPDPPEEKNPCEKTKSILTNPQVQAKINELKAQSKKGDEIGVMIKADGTTSGIIPGGDHYVNFGDKTGYVGGYHNHTPTGIPMLSPNDIDQLLGFARAQPTSNAENVNNAYLGMVATNGMHYVIMFSGTYENAVKTFSQDDLNHYKDLMSMRNTMYKPNNYEGYEKLFFKILTDMGLEGQINLQRIESDGVIKNVTKNNDGTITGNPCS</sequence>
<evidence type="ECO:0000313" key="2">
    <source>
        <dbReference type="EMBL" id="MDR4951414.1"/>
    </source>
</evidence>
<keyword evidence="1" id="KW-0732">Signal</keyword>
<comment type="caution">
    <text evidence="2">The sequence shown here is derived from an EMBL/GenBank/DDBJ whole genome shotgun (WGS) entry which is preliminary data.</text>
</comment>